<dbReference type="EMBL" id="FQNF01000011">
    <property type="protein sequence ID" value="SGZ38687.1"/>
    <property type="molecule type" value="Genomic_DNA"/>
</dbReference>
<dbReference type="GO" id="GO:0004671">
    <property type="term" value="F:protein C-terminal S-isoprenylcysteine carboxyl O-methyltransferase activity"/>
    <property type="evidence" value="ECO:0007669"/>
    <property type="project" value="UniProtKB-EC"/>
</dbReference>
<keyword evidence="8 10" id="KW-1133">Transmembrane helix</keyword>
<dbReference type="GO" id="GO:0007323">
    <property type="term" value="P:peptide pheromone maturation"/>
    <property type="evidence" value="ECO:0007669"/>
    <property type="project" value="EnsemblFungi"/>
</dbReference>
<comment type="subcellular location">
    <subcellularLocation>
        <location evidence="10">Endoplasmic reticulum membrane</location>
        <topology evidence="10">Multi-pass membrane protein</topology>
    </subcellularLocation>
    <subcellularLocation>
        <location evidence="1">Membrane</location>
        <topology evidence="1">Multi-pass membrane protein</topology>
    </subcellularLocation>
</comment>
<feature type="transmembrane region" description="Helical" evidence="10">
    <location>
        <begin position="20"/>
        <end position="39"/>
    </location>
</feature>
<evidence type="ECO:0000256" key="6">
    <source>
        <dbReference type="ARBA" id="ARBA00022691"/>
    </source>
</evidence>
<keyword evidence="10" id="KW-0256">Endoplasmic reticulum</keyword>
<keyword evidence="9 10" id="KW-0472">Membrane</keyword>
<dbReference type="PROSITE" id="PS51564">
    <property type="entry name" value="SAM_ICMT"/>
    <property type="match status" value="1"/>
</dbReference>
<dbReference type="Pfam" id="PF04140">
    <property type="entry name" value="ICMT"/>
    <property type="match status" value="1"/>
</dbReference>
<feature type="transmembrane region" description="Helical" evidence="10">
    <location>
        <begin position="110"/>
        <end position="130"/>
    </location>
</feature>
<evidence type="ECO:0000256" key="8">
    <source>
        <dbReference type="ARBA" id="ARBA00022989"/>
    </source>
</evidence>
<reference evidence="12" key="1">
    <citation type="submission" date="2016-11" db="EMBL/GenBank/DDBJ databases">
        <authorList>
            <person name="Guldener U."/>
        </authorList>
    </citation>
    <scope>NUCLEOTIDE SEQUENCE [LARGE SCALE GENOMIC DNA]</scope>
</reference>
<evidence type="ECO:0000313" key="12">
    <source>
        <dbReference type="Proteomes" id="UP000183365"/>
    </source>
</evidence>
<keyword evidence="12" id="KW-1185">Reference proteome</keyword>
<evidence type="ECO:0000256" key="9">
    <source>
        <dbReference type="ARBA" id="ARBA00023136"/>
    </source>
</evidence>
<keyword evidence="5 11" id="KW-0808">Transferase</keyword>
<dbReference type="PANTHER" id="PTHR12714">
    <property type="entry name" value="PROTEIN-S ISOPRENYLCYSTEINE O-METHYLTRANSFERASE"/>
    <property type="match status" value="1"/>
</dbReference>
<dbReference type="OrthoDB" id="422086at2759"/>
<dbReference type="Gene3D" id="1.20.120.1630">
    <property type="match status" value="1"/>
</dbReference>
<dbReference type="GO" id="GO:0032259">
    <property type="term" value="P:methylation"/>
    <property type="evidence" value="ECO:0007669"/>
    <property type="project" value="UniProtKB-KW"/>
</dbReference>
<dbReference type="Proteomes" id="UP000183365">
    <property type="component" value="Unassembled WGS sequence"/>
</dbReference>
<gene>
    <name evidence="11" type="ORF">HGUI_00887</name>
</gene>
<accession>A0A1L0CV78</accession>
<keyword evidence="7 10" id="KW-0812">Transmembrane</keyword>
<protein>
    <recommendedName>
        <fullName evidence="3 10">Protein-S-isoprenylcysteine O-methyltransferase</fullName>
        <ecNumber evidence="3 10">2.1.1.100</ecNumber>
    </recommendedName>
</protein>
<keyword evidence="6 10" id="KW-0949">S-adenosyl-L-methionine</keyword>
<evidence type="ECO:0000256" key="3">
    <source>
        <dbReference type="ARBA" id="ARBA00012151"/>
    </source>
</evidence>
<dbReference type="InterPro" id="IPR007269">
    <property type="entry name" value="ICMT_MeTrfase"/>
</dbReference>
<dbReference type="AlphaFoldDB" id="A0A1L0CV78"/>
<proteinExistence type="inferred from homology"/>
<dbReference type="InterPro" id="IPR025770">
    <property type="entry name" value="PPMT_MeTrfase"/>
</dbReference>
<dbReference type="PANTHER" id="PTHR12714:SF9">
    <property type="entry name" value="PROTEIN-S-ISOPRENYLCYSTEINE O-METHYLTRANSFERASE"/>
    <property type="match status" value="1"/>
</dbReference>
<evidence type="ECO:0000313" key="11">
    <source>
        <dbReference type="EMBL" id="SGZ38687.1"/>
    </source>
</evidence>
<sequence>MHQTEKSIYPDITKNDLPEISLTASILGLVAGFCIANISKFKFVGLPLNIIALCVFHFLEFYITAKYNPLQVTTNSYILRNGSEYTLATLISISECLLNTYFFHINMKIGFKLSVVMTVGGLMALVGQYMRSKAMITCGSSFNHTVQQEKQQDHILITNGVYKISRHPSYFGFFYWSIGCQLMCLNFFSLILFTIILWNFFNKRIIMEEEYLIKFFGEDYKKFKKSTGVGIPFIK</sequence>
<comment type="similarity">
    <text evidence="2 10">Belongs to the class VI-like SAM-binding methyltransferase superfamily. Isoprenylcysteine carboxyl methyltransferase family.</text>
</comment>
<dbReference type="VEuPathDB" id="FungiDB:HGUI_00887"/>
<evidence type="ECO:0000256" key="4">
    <source>
        <dbReference type="ARBA" id="ARBA00022603"/>
    </source>
</evidence>
<feature type="transmembrane region" description="Helical" evidence="10">
    <location>
        <begin position="85"/>
        <end position="103"/>
    </location>
</feature>
<evidence type="ECO:0000256" key="2">
    <source>
        <dbReference type="ARBA" id="ARBA00009140"/>
    </source>
</evidence>
<dbReference type="GO" id="GO:0005789">
    <property type="term" value="C:endoplasmic reticulum membrane"/>
    <property type="evidence" value="ECO:0007669"/>
    <property type="project" value="UniProtKB-SubCell"/>
</dbReference>
<organism evidence="11 12">
    <name type="scientific">Hanseniaspora guilliermondii</name>
    <dbReference type="NCBI Taxonomy" id="56406"/>
    <lineage>
        <taxon>Eukaryota</taxon>
        <taxon>Fungi</taxon>
        <taxon>Dikarya</taxon>
        <taxon>Ascomycota</taxon>
        <taxon>Saccharomycotina</taxon>
        <taxon>Saccharomycetes</taxon>
        <taxon>Saccharomycodales</taxon>
        <taxon>Saccharomycodaceae</taxon>
        <taxon>Hanseniaspora</taxon>
    </lineage>
</organism>
<name>A0A1L0CV78_9ASCO</name>
<feature type="transmembrane region" description="Helical" evidence="10">
    <location>
        <begin position="173"/>
        <end position="201"/>
    </location>
</feature>
<evidence type="ECO:0000256" key="10">
    <source>
        <dbReference type="RuleBase" id="RU362022"/>
    </source>
</evidence>
<dbReference type="GO" id="GO:0005637">
    <property type="term" value="C:nuclear inner membrane"/>
    <property type="evidence" value="ECO:0007669"/>
    <property type="project" value="EnsemblFungi"/>
</dbReference>
<evidence type="ECO:0000256" key="5">
    <source>
        <dbReference type="ARBA" id="ARBA00022679"/>
    </source>
</evidence>
<dbReference type="EC" id="2.1.1.100" evidence="3 10"/>
<evidence type="ECO:0000256" key="7">
    <source>
        <dbReference type="ARBA" id="ARBA00022692"/>
    </source>
</evidence>
<keyword evidence="4 10" id="KW-0489">Methyltransferase</keyword>
<evidence type="ECO:0000256" key="1">
    <source>
        <dbReference type="ARBA" id="ARBA00004141"/>
    </source>
</evidence>
<comment type="catalytic activity">
    <reaction evidence="10">
        <text>[protein]-C-terminal S-[(2E,6E)-farnesyl]-L-cysteine + S-adenosyl-L-methionine = [protein]-C-terminal S-[(2E,6E)-farnesyl]-L-cysteine methyl ester + S-adenosyl-L-homocysteine</text>
        <dbReference type="Rhea" id="RHEA:21672"/>
        <dbReference type="Rhea" id="RHEA-COMP:12125"/>
        <dbReference type="Rhea" id="RHEA-COMP:12126"/>
        <dbReference type="ChEBI" id="CHEBI:57856"/>
        <dbReference type="ChEBI" id="CHEBI:59789"/>
        <dbReference type="ChEBI" id="CHEBI:90510"/>
        <dbReference type="ChEBI" id="CHEBI:90511"/>
        <dbReference type="EC" id="2.1.1.100"/>
    </reaction>
</comment>
<feature type="transmembrane region" description="Helical" evidence="10">
    <location>
        <begin position="46"/>
        <end position="65"/>
    </location>
</feature>